<dbReference type="RefSeq" id="WP_185053672.1">
    <property type="nucleotide sequence ID" value="NZ_BAABIX010000008.1"/>
</dbReference>
<dbReference type="GO" id="GO:0005506">
    <property type="term" value="F:iron ion binding"/>
    <property type="evidence" value="ECO:0007669"/>
    <property type="project" value="InterPro"/>
</dbReference>
<dbReference type="AlphaFoldDB" id="A0A840PCV0"/>
<dbReference type="GO" id="GO:0036199">
    <property type="term" value="F:cholest-4-en-3-one 26-monooxygenase activity"/>
    <property type="evidence" value="ECO:0007669"/>
    <property type="project" value="TreeGrafter"/>
</dbReference>
<name>A0A840PCV0_9ACTN</name>
<evidence type="ECO:0000256" key="3">
    <source>
        <dbReference type="ARBA" id="ARBA00022723"/>
    </source>
</evidence>
<keyword evidence="2" id="KW-0349">Heme</keyword>
<evidence type="ECO:0000313" key="7">
    <source>
        <dbReference type="EMBL" id="MBB5136809.1"/>
    </source>
</evidence>
<dbReference type="Gene3D" id="1.10.630.10">
    <property type="entry name" value="Cytochrome P450"/>
    <property type="match status" value="1"/>
</dbReference>
<keyword evidence="8" id="KW-1185">Reference proteome</keyword>
<protein>
    <submittedName>
        <fullName evidence="7">Cytochrome P450</fullName>
    </submittedName>
</protein>
<reference evidence="7 8" key="1">
    <citation type="submission" date="2020-08" db="EMBL/GenBank/DDBJ databases">
        <title>Genomic Encyclopedia of Type Strains, Phase IV (KMG-IV): sequencing the most valuable type-strain genomes for metagenomic binning, comparative biology and taxonomic classification.</title>
        <authorList>
            <person name="Goeker M."/>
        </authorList>
    </citation>
    <scope>NUCLEOTIDE SEQUENCE [LARGE SCALE GENOMIC DNA]</scope>
    <source>
        <strain evidence="7 8">DSM 45615</strain>
    </source>
</reference>
<keyword evidence="3" id="KW-0479">Metal-binding</keyword>
<dbReference type="GO" id="GO:0008395">
    <property type="term" value="F:steroid hydroxylase activity"/>
    <property type="evidence" value="ECO:0007669"/>
    <property type="project" value="TreeGrafter"/>
</dbReference>
<keyword evidence="5" id="KW-0408">Iron</keyword>
<dbReference type="GO" id="GO:0006707">
    <property type="term" value="P:cholesterol catabolic process"/>
    <property type="evidence" value="ECO:0007669"/>
    <property type="project" value="TreeGrafter"/>
</dbReference>
<dbReference type="PRINTS" id="PR00359">
    <property type="entry name" value="BP450"/>
</dbReference>
<evidence type="ECO:0000256" key="2">
    <source>
        <dbReference type="ARBA" id="ARBA00022617"/>
    </source>
</evidence>
<proteinExistence type="inferred from homology"/>
<evidence type="ECO:0000256" key="6">
    <source>
        <dbReference type="ARBA" id="ARBA00023033"/>
    </source>
</evidence>
<dbReference type="FunFam" id="1.10.630.10:FF:000018">
    <property type="entry name" value="Cytochrome P450 monooxygenase"/>
    <property type="match status" value="1"/>
</dbReference>
<evidence type="ECO:0000256" key="4">
    <source>
        <dbReference type="ARBA" id="ARBA00023002"/>
    </source>
</evidence>
<dbReference type="SUPFAM" id="SSF48264">
    <property type="entry name" value="Cytochrome P450"/>
    <property type="match status" value="1"/>
</dbReference>
<evidence type="ECO:0000256" key="5">
    <source>
        <dbReference type="ARBA" id="ARBA00023004"/>
    </source>
</evidence>
<dbReference type="GO" id="GO:0020037">
    <property type="term" value="F:heme binding"/>
    <property type="evidence" value="ECO:0007669"/>
    <property type="project" value="InterPro"/>
</dbReference>
<dbReference type="PANTHER" id="PTHR46696">
    <property type="entry name" value="P450, PUTATIVE (EUROFUNG)-RELATED"/>
    <property type="match status" value="1"/>
</dbReference>
<accession>A0A840PCV0</accession>
<keyword evidence="6" id="KW-0503">Monooxygenase</keyword>
<dbReference type="CDD" id="cd11033">
    <property type="entry name" value="CYP142-like"/>
    <property type="match status" value="1"/>
</dbReference>
<organism evidence="7 8">
    <name type="scientific">Thermocatellispora tengchongensis</name>
    <dbReference type="NCBI Taxonomy" id="1073253"/>
    <lineage>
        <taxon>Bacteria</taxon>
        <taxon>Bacillati</taxon>
        <taxon>Actinomycetota</taxon>
        <taxon>Actinomycetes</taxon>
        <taxon>Streptosporangiales</taxon>
        <taxon>Streptosporangiaceae</taxon>
        <taxon>Thermocatellispora</taxon>
    </lineage>
</organism>
<evidence type="ECO:0000313" key="8">
    <source>
        <dbReference type="Proteomes" id="UP000578449"/>
    </source>
</evidence>
<dbReference type="InterPro" id="IPR002397">
    <property type="entry name" value="Cyt_P450_B"/>
</dbReference>
<dbReference type="PANTHER" id="PTHR46696:SF4">
    <property type="entry name" value="BIOTIN BIOSYNTHESIS CYTOCHROME P450"/>
    <property type="match status" value="1"/>
</dbReference>
<dbReference type="EMBL" id="JACHGN010000015">
    <property type="protein sequence ID" value="MBB5136809.1"/>
    <property type="molecule type" value="Genomic_DNA"/>
</dbReference>
<comment type="similarity">
    <text evidence="1">Belongs to the cytochrome P450 family.</text>
</comment>
<dbReference type="Proteomes" id="UP000578449">
    <property type="component" value="Unassembled WGS sequence"/>
</dbReference>
<dbReference type="InterPro" id="IPR001128">
    <property type="entry name" value="Cyt_P450"/>
</dbReference>
<gene>
    <name evidence="7" type="ORF">HNP84_006560</name>
</gene>
<dbReference type="InterPro" id="IPR036396">
    <property type="entry name" value="Cyt_P450_sf"/>
</dbReference>
<comment type="caution">
    <text evidence="7">The sequence shown here is derived from an EMBL/GenBank/DDBJ whole genome shotgun (WGS) entry which is preliminary data.</text>
</comment>
<dbReference type="Pfam" id="PF00067">
    <property type="entry name" value="p450"/>
    <property type="match status" value="1"/>
</dbReference>
<evidence type="ECO:0000256" key="1">
    <source>
        <dbReference type="ARBA" id="ARBA00010617"/>
    </source>
</evidence>
<keyword evidence="4" id="KW-0560">Oxidoreductase</keyword>
<sequence>MTPEPLPLADVDLADLGNFTDGVTPWRMFHTLRHEDPVHWQPEPAPNSGFWAVTRHEDIVRVDRDPETFTSTRFVNLEEVDDDQIRRRASILELDGVRHRALRGLLQRQFGAAVIGQYADFLRGLTAKTLDAAFAKGSFDFVADVSADFPINVLARLLDVPEGDTQRLIDWGNRIIGNTDPDYADVLLDSEESENYRHLPFRSPASLEVFEYGRELARQRRGGTGTGTDLISKLVNETPRDGVPLSEQDFDNYFLLLVVAGNETTRHTISHAMHALIQHPDQLDLLRRDPSLIPGAVEEFLRWASPVYHFRRTATRDVELGGKRIREGDKVVMWFASGNRDEKVFGDPYAFDVTRKNNDHVTFGKGSPHLCLGNLLARTEIRIMFEELIPRVADIRLTGEVPRVRSNFVNGIKKLPVEVTLA</sequence>